<dbReference type="AlphaFoldDB" id="A0A4Y2D8B7"/>
<proteinExistence type="predicted"/>
<keyword evidence="2" id="KW-1185">Reference proteome</keyword>
<organism evidence="1 2">
    <name type="scientific">Araneus ventricosus</name>
    <name type="common">Orbweaver spider</name>
    <name type="synonym">Epeira ventricosa</name>
    <dbReference type="NCBI Taxonomy" id="182803"/>
    <lineage>
        <taxon>Eukaryota</taxon>
        <taxon>Metazoa</taxon>
        <taxon>Ecdysozoa</taxon>
        <taxon>Arthropoda</taxon>
        <taxon>Chelicerata</taxon>
        <taxon>Arachnida</taxon>
        <taxon>Araneae</taxon>
        <taxon>Araneomorphae</taxon>
        <taxon>Entelegynae</taxon>
        <taxon>Araneoidea</taxon>
        <taxon>Araneidae</taxon>
        <taxon>Araneus</taxon>
    </lineage>
</organism>
<accession>A0A4Y2D8B7</accession>
<gene>
    <name evidence="1" type="ORF">AVEN_21003_1</name>
</gene>
<evidence type="ECO:0000313" key="2">
    <source>
        <dbReference type="Proteomes" id="UP000499080"/>
    </source>
</evidence>
<sequence>MSVERRSRSTLSSSSTAFSNKFLSSALNPCLRNDDSSRSYAESWVKKYNQKPRSNAQFCLEISSREALIDRNQVFAQNCRKAIRDLQIYGGNDALIASRNNKLLTFERK</sequence>
<name>A0A4Y2D8B7_ARAVE</name>
<evidence type="ECO:0000313" key="1">
    <source>
        <dbReference type="EMBL" id="GBM12194.1"/>
    </source>
</evidence>
<dbReference type="Proteomes" id="UP000499080">
    <property type="component" value="Unassembled WGS sequence"/>
</dbReference>
<protein>
    <submittedName>
        <fullName evidence="1">Uncharacterized protein</fullName>
    </submittedName>
</protein>
<comment type="caution">
    <text evidence="1">The sequence shown here is derived from an EMBL/GenBank/DDBJ whole genome shotgun (WGS) entry which is preliminary data.</text>
</comment>
<dbReference type="EMBL" id="BGPR01000310">
    <property type="protein sequence ID" value="GBM12194.1"/>
    <property type="molecule type" value="Genomic_DNA"/>
</dbReference>
<reference evidence="1 2" key="1">
    <citation type="journal article" date="2019" name="Sci. Rep.">
        <title>Orb-weaving spider Araneus ventricosus genome elucidates the spidroin gene catalogue.</title>
        <authorList>
            <person name="Kono N."/>
            <person name="Nakamura H."/>
            <person name="Ohtoshi R."/>
            <person name="Moran D.A.P."/>
            <person name="Shinohara A."/>
            <person name="Yoshida Y."/>
            <person name="Fujiwara M."/>
            <person name="Mori M."/>
            <person name="Tomita M."/>
            <person name="Arakawa K."/>
        </authorList>
    </citation>
    <scope>NUCLEOTIDE SEQUENCE [LARGE SCALE GENOMIC DNA]</scope>
</reference>